<name>A0ABN8Y7M3_RANTA</name>
<feature type="compositionally biased region" description="Basic and acidic residues" evidence="1">
    <location>
        <begin position="26"/>
        <end position="54"/>
    </location>
</feature>
<organism evidence="2 3">
    <name type="scientific">Rangifer tarandus platyrhynchus</name>
    <name type="common">Svalbard reindeer</name>
    <dbReference type="NCBI Taxonomy" id="3082113"/>
    <lineage>
        <taxon>Eukaryota</taxon>
        <taxon>Metazoa</taxon>
        <taxon>Chordata</taxon>
        <taxon>Craniata</taxon>
        <taxon>Vertebrata</taxon>
        <taxon>Euteleostomi</taxon>
        <taxon>Mammalia</taxon>
        <taxon>Eutheria</taxon>
        <taxon>Laurasiatheria</taxon>
        <taxon>Artiodactyla</taxon>
        <taxon>Ruminantia</taxon>
        <taxon>Pecora</taxon>
        <taxon>Cervidae</taxon>
        <taxon>Odocoileinae</taxon>
        <taxon>Rangifer</taxon>
    </lineage>
</organism>
<feature type="compositionally biased region" description="Basic residues" evidence="1">
    <location>
        <begin position="14"/>
        <end position="25"/>
    </location>
</feature>
<dbReference type="Proteomes" id="UP001176941">
    <property type="component" value="Chromosome 16"/>
</dbReference>
<feature type="compositionally biased region" description="Low complexity" evidence="1">
    <location>
        <begin position="75"/>
        <end position="85"/>
    </location>
</feature>
<protein>
    <submittedName>
        <fullName evidence="2">Uncharacterized protein</fullName>
    </submittedName>
</protein>
<dbReference type="EMBL" id="OX459952">
    <property type="protein sequence ID" value="CAI9157562.1"/>
    <property type="molecule type" value="Genomic_DNA"/>
</dbReference>
<gene>
    <name evidence="2" type="ORF">MRATA1EN1_LOCUS6524</name>
</gene>
<feature type="region of interest" description="Disordered" evidence="1">
    <location>
        <begin position="1"/>
        <end position="128"/>
    </location>
</feature>
<reference evidence="2" key="1">
    <citation type="submission" date="2023-04" db="EMBL/GenBank/DDBJ databases">
        <authorList>
            <consortium name="ELIXIR-Norway"/>
        </authorList>
    </citation>
    <scope>NUCLEOTIDE SEQUENCE [LARGE SCALE GENOMIC DNA]</scope>
</reference>
<proteinExistence type="predicted"/>
<evidence type="ECO:0000313" key="2">
    <source>
        <dbReference type="EMBL" id="CAI9157562.1"/>
    </source>
</evidence>
<sequence>MGSPGHTHPATSQGRRRGSTPRQRPHASDHGFRGKREPARGSETHRDCFTDLHHRDRKLRGQQPGADAILGTAMPRPRLPFSGPSPRGPGGHVTWRGRGAVTWTGPPSAPRMRQSSPTRSPTRPRLGPPCRVAKDDGIPSACPSAATEAVPYAIIQSIRWDLFQRGNWGSRNNKSVLAICFCSEAKFKTFTKELHT</sequence>
<evidence type="ECO:0000313" key="3">
    <source>
        <dbReference type="Proteomes" id="UP001176941"/>
    </source>
</evidence>
<keyword evidence="3" id="KW-1185">Reference proteome</keyword>
<accession>A0ABN8Y7M3</accession>
<evidence type="ECO:0000256" key="1">
    <source>
        <dbReference type="SAM" id="MobiDB-lite"/>
    </source>
</evidence>